<proteinExistence type="predicted"/>
<evidence type="ECO:0000256" key="3">
    <source>
        <dbReference type="ARBA" id="ARBA00023163"/>
    </source>
</evidence>
<reference evidence="6" key="1">
    <citation type="submission" date="2017-06" db="EMBL/GenBank/DDBJ databases">
        <authorList>
            <person name="Varghese N."/>
            <person name="Submissions S."/>
        </authorList>
    </citation>
    <scope>NUCLEOTIDE SEQUENCE [LARGE SCALE GENOMIC DNA]</scope>
    <source>
        <strain evidence="6">DSM 44485</strain>
    </source>
</reference>
<dbReference type="Proteomes" id="UP000198420">
    <property type="component" value="Unassembled WGS sequence"/>
</dbReference>
<evidence type="ECO:0000259" key="4">
    <source>
        <dbReference type="PROSITE" id="PS51118"/>
    </source>
</evidence>
<feature type="domain" description="HTH hxlR-type" evidence="4">
    <location>
        <begin position="24"/>
        <end position="122"/>
    </location>
</feature>
<sequence>MATMTAAERREQEKAAFDAYMDECPTHQLMGIIGNKWSMLVLTDLAHGTRRYAEVGRALPGVSAKMLTQTLRSLERDGFVARSVTPSVPVQVEYTLTLLGERIVPLLASIRGWADRHIGEIHAARERYGEEAGQAAGADGRSLG</sequence>
<dbReference type="PANTHER" id="PTHR33204">
    <property type="entry name" value="TRANSCRIPTIONAL REGULATOR, MARR FAMILY"/>
    <property type="match status" value="1"/>
</dbReference>
<evidence type="ECO:0000256" key="2">
    <source>
        <dbReference type="ARBA" id="ARBA00023125"/>
    </source>
</evidence>
<dbReference type="Pfam" id="PF01638">
    <property type="entry name" value="HxlR"/>
    <property type="match status" value="1"/>
</dbReference>
<dbReference type="PANTHER" id="PTHR33204:SF18">
    <property type="entry name" value="TRANSCRIPTIONAL REGULATORY PROTEIN"/>
    <property type="match status" value="1"/>
</dbReference>
<protein>
    <submittedName>
        <fullName evidence="5">Transcriptional regulator, HxlR family</fullName>
    </submittedName>
</protein>
<keyword evidence="1" id="KW-0805">Transcription regulation</keyword>
<dbReference type="InterPro" id="IPR002577">
    <property type="entry name" value="HTH_HxlR"/>
</dbReference>
<keyword evidence="6" id="KW-1185">Reference proteome</keyword>
<dbReference type="PROSITE" id="PS51118">
    <property type="entry name" value="HTH_HXLR"/>
    <property type="match status" value="1"/>
</dbReference>
<dbReference type="SUPFAM" id="SSF46785">
    <property type="entry name" value="Winged helix' DNA-binding domain"/>
    <property type="match status" value="1"/>
</dbReference>
<evidence type="ECO:0000313" key="5">
    <source>
        <dbReference type="EMBL" id="SNR38107.1"/>
    </source>
</evidence>
<organism evidence="5 6">
    <name type="scientific">Actinomadura mexicana</name>
    <dbReference type="NCBI Taxonomy" id="134959"/>
    <lineage>
        <taxon>Bacteria</taxon>
        <taxon>Bacillati</taxon>
        <taxon>Actinomycetota</taxon>
        <taxon>Actinomycetes</taxon>
        <taxon>Streptosporangiales</taxon>
        <taxon>Thermomonosporaceae</taxon>
        <taxon>Actinomadura</taxon>
    </lineage>
</organism>
<evidence type="ECO:0000256" key="1">
    <source>
        <dbReference type="ARBA" id="ARBA00023015"/>
    </source>
</evidence>
<gene>
    <name evidence="5" type="ORF">SAMN06265355_102412</name>
</gene>
<dbReference type="AlphaFoldDB" id="A0A238VVE5"/>
<keyword evidence="3" id="KW-0804">Transcription</keyword>
<dbReference type="RefSeq" id="WP_089310661.1">
    <property type="nucleotide sequence ID" value="NZ_FZNP01000002.1"/>
</dbReference>
<dbReference type="EMBL" id="FZNP01000002">
    <property type="protein sequence ID" value="SNR38107.1"/>
    <property type="molecule type" value="Genomic_DNA"/>
</dbReference>
<accession>A0A238VVE5</accession>
<dbReference type="GO" id="GO:0003677">
    <property type="term" value="F:DNA binding"/>
    <property type="evidence" value="ECO:0007669"/>
    <property type="project" value="UniProtKB-KW"/>
</dbReference>
<evidence type="ECO:0000313" key="6">
    <source>
        <dbReference type="Proteomes" id="UP000198420"/>
    </source>
</evidence>
<keyword evidence="2" id="KW-0238">DNA-binding</keyword>
<dbReference type="Gene3D" id="1.10.10.10">
    <property type="entry name" value="Winged helix-like DNA-binding domain superfamily/Winged helix DNA-binding domain"/>
    <property type="match status" value="1"/>
</dbReference>
<dbReference type="OrthoDB" id="370168at2"/>
<dbReference type="InterPro" id="IPR036388">
    <property type="entry name" value="WH-like_DNA-bd_sf"/>
</dbReference>
<name>A0A238VVE5_9ACTN</name>
<dbReference type="InterPro" id="IPR036390">
    <property type="entry name" value="WH_DNA-bd_sf"/>
</dbReference>